<protein>
    <recommendedName>
        <fullName evidence="1">Baseplate protein J-like barrel domain-containing protein</fullName>
    </recommendedName>
</protein>
<evidence type="ECO:0000259" key="1">
    <source>
        <dbReference type="Pfam" id="PF04865"/>
    </source>
</evidence>
<dbReference type="Proteomes" id="UP000839682">
    <property type="component" value="Unassembled WGS sequence"/>
</dbReference>
<reference evidence="2" key="1">
    <citation type="submission" date="2018-07" db="EMBL/GenBank/DDBJ databases">
        <authorList>
            <person name="Ashton P.M."/>
            <person name="Dallman T."/>
            <person name="Nair S."/>
            <person name="De Pinna E."/>
            <person name="Peters T."/>
            <person name="Grant K."/>
        </authorList>
    </citation>
    <scope>NUCLEOTIDE SEQUENCE [LARGE SCALE GENOMIC DNA]</scope>
    <source>
        <strain evidence="2">440016</strain>
    </source>
</reference>
<gene>
    <name evidence="2" type="ORF">DSF98_18945</name>
</gene>
<dbReference type="EMBL" id="AAACIV010000019">
    <property type="protein sequence ID" value="EAA7254738.1"/>
    <property type="molecule type" value="Genomic_DNA"/>
</dbReference>
<accession>A0A3V2NY07</accession>
<dbReference type="InterPro" id="IPR052399">
    <property type="entry name" value="Phage_Baseplate_Assmbl_Protein"/>
</dbReference>
<dbReference type="Pfam" id="PF04865">
    <property type="entry name" value="Baseplate_J"/>
    <property type="match status" value="1"/>
</dbReference>
<feature type="domain" description="Baseplate protein J-like barrel" evidence="1">
    <location>
        <begin position="107"/>
        <end position="194"/>
    </location>
</feature>
<organism evidence="2">
    <name type="scientific">Salmonella enterica I</name>
    <dbReference type="NCBI Taxonomy" id="59201"/>
    <lineage>
        <taxon>Bacteria</taxon>
        <taxon>Pseudomonadati</taxon>
        <taxon>Pseudomonadota</taxon>
        <taxon>Gammaproteobacteria</taxon>
        <taxon>Enterobacterales</taxon>
        <taxon>Enterobacteriaceae</taxon>
        <taxon>Salmonella</taxon>
    </lineage>
</organism>
<evidence type="ECO:0000313" key="2">
    <source>
        <dbReference type="EMBL" id="EAA7254738.1"/>
    </source>
</evidence>
<dbReference type="PANTHER" id="PTHR37829">
    <property type="entry name" value="PHAGE-LIKE ELEMENT PBSX PROTEIN XKDT"/>
    <property type="match status" value="1"/>
</dbReference>
<sequence length="394" mass="43243">MINGKPTTDYERILADNGMPVTEEQARAEFEAIVKGEGLITNTSRMSPFWRLITTITTKPVMWLKDALVNVVMKNLFLADASGVFVDIFAWAVNLQRKAATHAAGVIRFTKDDIDRTVTVPKGTQVQTERINGVIYTLTAVRDTVIPAGTISMNIDVSAEQAGAGFNLAPGYYRILPVAIDGIAGVENDENWLTTPGANEESDDELRDRVRNQFNLAGAYHTDAVYRGLIAGVAGISADRIYFLHDAPRGPGTANAYILLDTGIASEPFVDAVNAFINNEGHHGHGDDLRCFSIPETRHDLAVTIWLYATLNLSNEEIQTLLRNVGNLVRCAFRENSDYDVQKTWPYSRFSMSRLGEEIHQVFPQVESVTFSLPDILSGLAVPRLGALSVEVGA</sequence>
<proteinExistence type="predicted"/>
<dbReference type="AlphaFoldDB" id="A0A3V2NY07"/>
<comment type="caution">
    <text evidence="2">The sequence shown here is derived from an EMBL/GenBank/DDBJ whole genome shotgun (WGS) entry which is preliminary data.</text>
</comment>
<name>A0A3V2NY07_SALET</name>
<dbReference type="InterPro" id="IPR006949">
    <property type="entry name" value="Barrel_Baseplate_J-like"/>
</dbReference>
<dbReference type="PANTHER" id="PTHR37829:SF3">
    <property type="entry name" value="PROTEIN JAYE-RELATED"/>
    <property type="match status" value="1"/>
</dbReference>